<accession>A0A8S9WPP0</accession>
<keyword evidence="3" id="KW-1185">Reference proteome</keyword>
<dbReference type="Proteomes" id="UP000466442">
    <property type="component" value="Linkage Group LG16"/>
</dbReference>
<dbReference type="AlphaFoldDB" id="A0A8S9WPP0"/>
<evidence type="ECO:0000313" key="2">
    <source>
        <dbReference type="EMBL" id="KAF6198149.1"/>
    </source>
</evidence>
<name>A0A8S9WPP0_APOLU</name>
<evidence type="ECO:0000256" key="1">
    <source>
        <dbReference type="SAM" id="MobiDB-lite"/>
    </source>
</evidence>
<feature type="non-terminal residue" evidence="2">
    <location>
        <position position="1"/>
    </location>
</feature>
<gene>
    <name evidence="2" type="ORF">GE061_007896</name>
</gene>
<comment type="caution">
    <text evidence="2">The sequence shown here is derived from an EMBL/GenBank/DDBJ whole genome shotgun (WGS) entry which is preliminary data.</text>
</comment>
<evidence type="ECO:0000313" key="3">
    <source>
        <dbReference type="Proteomes" id="UP000466442"/>
    </source>
</evidence>
<reference evidence="2" key="1">
    <citation type="journal article" date="2021" name="Mol. Ecol. Resour.">
        <title>Apolygus lucorum genome provides insights into omnivorousness and mesophyll feeding.</title>
        <authorList>
            <person name="Liu Y."/>
            <person name="Liu H."/>
            <person name="Wang H."/>
            <person name="Huang T."/>
            <person name="Liu B."/>
            <person name="Yang B."/>
            <person name="Yin L."/>
            <person name="Li B."/>
            <person name="Zhang Y."/>
            <person name="Zhang S."/>
            <person name="Jiang F."/>
            <person name="Zhang X."/>
            <person name="Ren Y."/>
            <person name="Wang B."/>
            <person name="Wang S."/>
            <person name="Lu Y."/>
            <person name="Wu K."/>
            <person name="Fan W."/>
            <person name="Wang G."/>
        </authorList>
    </citation>
    <scope>NUCLEOTIDE SEQUENCE</scope>
    <source>
        <strain evidence="2">12Hb</strain>
    </source>
</reference>
<proteinExistence type="predicted"/>
<organism evidence="2 3">
    <name type="scientific">Apolygus lucorum</name>
    <name type="common">Small green plant bug</name>
    <name type="synonym">Lygocoris lucorum</name>
    <dbReference type="NCBI Taxonomy" id="248454"/>
    <lineage>
        <taxon>Eukaryota</taxon>
        <taxon>Metazoa</taxon>
        <taxon>Ecdysozoa</taxon>
        <taxon>Arthropoda</taxon>
        <taxon>Hexapoda</taxon>
        <taxon>Insecta</taxon>
        <taxon>Pterygota</taxon>
        <taxon>Neoptera</taxon>
        <taxon>Paraneoptera</taxon>
        <taxon>Hemiptera</taxon>
        <taxon>Heteroptera</taxon>
        <taxon>Panheteroptera</taxon>
        <taxon>Cimicomorpha</taxon>
        <taxon>Miridae</taxon>
        <taxon>Mirini</taxon>
        <taxon>Apolygus</taxon>
    </lineage>
</organism>
<sequence length="134" mass="14556">IKLRMINTTNISAPEAAEGEVISEEAGTIVDHLGTTHISLYVNQSMLCDPWKDLTELLEPRMRKSIDPKPTESADTSANDSRTSINTSASNNEVTEQVTEDSLLISDTSGNVSDQIIEECTPTKCSTTPTVQET</sequence>
<feature type="compositionally biased region" description="Basic and acidic residues" evidence="1">
    <location>
        <begin position="62"/>
        <end position="72"/>
    </location>
</feature>
<feature type="region of interest" description="Disordered" evidence="1">
    <location>
        <begin position="62"/>
        <end position="98"/>
    </location>
</feature>
<dbReference type="EMBL" id="WIXP02000016">
    <property type="protein sequence ID" value="KAF6198149.1"/>
    <property type="molecule type" value="Genomic_DNA"/>
</dbReference>
<protein>
    <submittedName>
        <fullName evidence="2">Uncharacterized protein</fullName>
    </submittedName>
</protein>
<feature type="compositionally biased region" description="Polar residues" evidence="1">
    <location>
        <begin position="73"/>
        <end position="97"/>
    </location>
</feature>